<dbReference type="PANTHER" id="PTHR30042">
    <property type="entry name" value="POTASSIUM-TRANSPORTING ATPASE C CHAIN"/>
    <property type="match status" value="1"/>
</dbReference>
<keyword evidence="10" id="KW-0472">Membrane</keyword>
<dbReference type="InterPro" id="IPR003820">
    <property type="entry name" value="KdpC"/>
</dbReference>
<keyword evidence="1" id="KW-0813">Transport</keyword>
<evidence type="ECO:0000256" key="10">
    <source>
        <dbReference type="ARBA" id="ARBA00023136"/>
    </source>
</evidence>
<keyword evidence="2" id="KW-1003">Cell membrane</keyword>
<proteinExistence type="inferred from homology"/>
<organism evidence="11">
    <name type="scientific">bioreactor metagenome</name>
    <dbReference type="NCBI Taxonomy" id="1076179"/>
    <lineage>
        <taxon>unclassified sequences</taxon>
        <taxon>metagenomes</taxon>
        <taxon>ecological metagenomes</taxon>
    </lineage>
</organism>
<protein>
    <submittedName>
        <fullName evidence="11">Potassium-transporting ATPase KdpC subunit</fullName>
    </submittedName>
</protein>
<keyword evidence="7" id="KW-0630">Potassium</keyword>
<keyword evidence="9" id="KW-0406">Ion transport</keyword>
<evidence type="ECO:0000256" key="6">
    <source>
        <dbReference type="ARBA" id="ARBA00022840"/>
    </source>
</evidence>
<keyword evidence="8" id="KW-1133">Transmembrane helix</keyword>
<dbReference type="GO" id="GO:0008556">
    <property type="term" value="F:P-type potassium transmembrane transporter activity"/>
    <property type="evidence" value="ECO:0007669"/>
    <property type="project" value="InterPro"/>
</dbReference>
<evidence type="ECO:0000256" key="4">
    <source>
        <dbReference type="ARBA" id="ARBA00022692"/>
    </source>
</evidence>
<gene>
    <name evidence="11" type="primary">kdpC_15</name>
    <name evidence="11" type="ORF">SDC9_161894</name>
</gene>
<dbReference type="PANTHER" id="PTHR30042:SF2">
    <property type="entry name" value="POTASSIUM-TRANSPORTING ATPASE KDPC SUBUNIT"/>
    <property type="match status" value="1"/>
</dbReference>
<accession>A0A645FJI6</accession>
<evidence type="ECO:0000256" key="2">
    <source>
        <dbReference type="ARBA" id="ARBA00022475"/>
    </source>
</evidence>
<comment type="caution">
    <text evidence="11">The sequence shown here is derived from an EMBL/GenBank/DDBJ whole genome shotgun (WGS) entry which is preliminary data.</text>
</comment>
<keyword evidence="6" id="KW-0067">ATP-binding</keyword>
<name>A0A645FJI6_9ZZZZ</name>
<reference evidence="11" key="1">
    <citation type="submission" date="2019-08" db="EMBL/GenBank/DDBJ databases">
        <authorList>
            <person name="Kucharzyk K."/>
            <person name="Murdoch R.W."/>
            <person name="Higgins S."/>
            <person name="Loffler F."/>
        </authorList>
    </citation>
    <scope>NUCLEOTIDE SEQUENCE</scope>
</reference>
<dbReference type="AlphaFoldDB" id="A0A645FJI6"/>
<dbReference type="Pfam" id="PF02669">
    <property type="entry name" value="KdpC"/>
    <property type="match status" value="1"/>
</dbReference>
<keyword evidence="5" id="KW-0547">Nucleotide-binding</keyword>
<sequence length="184" mass="19452">MPHIFGAIRLAALSVLVCCAGYAGFIRGVALLFAPDAANGDLIRNGAGTVIGSRLIAQKFTLDRYFHCRPSAVDYNGAGSGGSNLSSASPEIRRRAQALIAESGATEERPLPADMVTASGSGLDPDITLAAAQYQIPRIAKARSVPPETIRKIVRDGISYPGGFITSEPFINVLELNLKLDRLN</sequence>
<evidence type="ECO:0000256" key="9">
    <source>
        <dbReference type="ARBA" id="ARBA00023065"/>
    </source>
</evidence>
<dbReference type="EMBL" id="VSSQ01061205">
    <property type="protein sequence ID" value="MPN14567.1"/>
    <property type="molecule type" value="Genomic_DNA"/>
</dbReference>
<dbReference type="GO" id="GO:0016020">
    <property type="term" value="C:membrane"/>
    <property type="evidence" value="ECO:0007669"/>
    <property type="project" value="InterPro"/>
</dbReference>
<keyword evidence="3" id="KW-0633">Potassium transport</keyword>
<evidence type="ECO:0000256" key="8">
    <source>
        <dbReference type="ARBA" id="ARBA00022989"/>
    </source>
</evidence>
<evidence type="ECO:0000256" key="1">
    <source>
        <dbReference type="ARBA" id="ARBA00022448"/>
    </source>
</evidence>
<evidence type="ECO:0000256" key="5">
    <source>
        <dbReference type="ARBA" id="ARBA00022741"/>
    </source>
</evidence>
<dbReference type="HAMAP" id="MF_00276">
    <property type="entry name" value="KdpC"/>
    <property type="match status" value="1"/>
</dbReference>
<keyword evidence="4" id="KW-0812">Transmembrane</keyword>
<evidence type="ECO:0000313" key="11">
    <source>
        <dbReference type="EMBL" id="MPN14567.1"/>
    </source>
</evidence>
<evidence type="ECO:0000256" key="7">
    <source>
        <dbReference type="ARBA" id="ARBA00022958"/>
    </source>
</evidence>
<dbReference type="GO" id="GO:0005524">
    <property type="term" value="F:ATP binding"/>
    <property type="evidence" value="ECO:0007669"/>
    <property type="project" value="UniProtKB-KW"/>
</dbReference>
<evidence type="ECO:0000256" key="3">
    <source>
        <dbReference type="ARBA" id="ARBA00022538"/>
    </source>
</evidence>
<dbReference type="PIRSF" id="PIRSF001296">
    <property type="entry name" value="K_ATPase_KdpC"/>
    <property type="match status" value="1"/>
</dbReference>